<protein>
    <submittedName>
        <fullName evidence="7">AI-2E family transporter</fullName>
    </submittedName>
</protein>
<keyword evidence="5 6" id="KW-0472">Membrane</keyword>
<evidence type="ECO:0000256" key="5">
    <source>
        <dbReference type="ARBA" id="ARBA00023136"/>
    </source>
</evidence>
<evidence type="ECO:0000313" key="7">
    <source>
        <dbReference type="EMBL" id="GAA5188800.1"/>
    </source>
</evidence>
<dbReference type="InterPro" id="IPR002549">
    <property type="entry name" value="AI-2E-like"/>
</dbReference>
<proteinExistence type="inferred from homology"/>
<feature type="transmembrane region" description="Helical" evidence="6">
    <location>
        <begin position="199"/>
        <end position="220"/>
    </location>
</feature>
<reference evidence="8" key="1">
    <citation type="journal article" date="2019" name="Int. J. Syst. Evol. Microbiol.">
        <title>The Global Catalogue of Microorganisms (GCM) 10K type strain sequencing project: providing services to taxonomists for standard genome sequencing and annotation.</title>
        <authorList>
            <consortium name="The Broad Institute Genomics Platform"/>
            <consortium name="The Broad Institute Genome Sequencing Center for Infectious Disease"/>
            <person name="Wu L."/>
            <person name="Ma J."/>
        </authorList>
    </citation>
    <scope>NUCLEOTIDE SEQUENCE [LARGE SCALE GENOMIC DNA]</scope>
    <source>
        <strain evidence="8">JCM 18720</strain>
    </source>
</reference>
<comment type="subcellular location">
    <subcellularLocation>
        <location evidence="1">Membrane</location>
        <topology evidence="1">Multi-pass membrane protein</topology>
    </subcellularLocation>
</comment>
<feature type="transmembrane region" description="Helical" evidence="6">
    <location>
        <begin position="142"/>
        <end position="165"/>
    </location>
</feature>
<dbReference type="PANTHER" id="PTHR21716">
    <property type="entry name" value="TRANSMEMBRANE PROTEIN"/>
    <property type="match status" value="1"/>
</dbReference>
<evidence type="ECO:0000256" key="4">
    <source>
        <dbReference type="ARBA" id="ARBA00022989"/>
    </source>
</evidence>
<evidence type="ECO:0000256" key="3">
    <source>
        <dbReference type="ARBA" id="ARBA00022692"/>
    </source>
</evidence>
<dbReference type="PANTHER" id="PTHR21716:SF64">
    <property type="entry name" value="AI-2 TRANSPORT PROTEIN TQSA"/>
    <property type="match status" value="1"/>
</dbReference>
<feature type="transmembrane region" description="Helical" evidence="6">
    <location>
        <begin position="12"/>
        <end position="29"/>
    </location>
</feature>
<feature type="transmembrane region" description="Helical" evidence="6">
    <location>
        <begin position="226"/>
        <end position="248"/>
    </location>
</feature>
<dbReference type="RefSeq" id="WP_345315916.1">
    <property type="nucleotide sequence ID" value="NZ_BAABLF010000006.1"/>
</dbReference>
<sequence length="357" mass="38711">MAPSPFNQASVALQTTLMLASLVVIFAGIKAASAIVVPFLLALFIAIICSPLVRMLMRIRFPRGLAIITVILLVLLFGLWLGSVVGSSIADFRSQLPNYREQLTEQFRVVVDFLAQFNVNLSIEQLRNQFDPSRAMSLATDILSGVGNLLANTLLILLAVVFMLFEASGINLKLHYALDDPDMRLNQIDRFLESVNRYLAIKTLVSLITGVFCGFGLYLIGVDYFMLWGLVAFLLNYIPNIGSIIAAIPAVAVAFIQFGFGAAAASAGIYVVANMVMGNVVEPRLMGRSLGLSTLVVFLSLIFWGWLLGSVGMLLSVPLTMIVKIGLESSQGGRWLAALLEGELQPMTSKAAEDNAE</sequence>
<feature type="transmembrane region" description="Helical" evidence="6">
    <location>
        <begin position="255"/>
        <end position="273"/>
    </location>
</feature>
<accession>A0ABP9RYV6</accession>
<dbReference type="Proteomes" id="UP001501600">
    <property type="component" value="Unassembled WGS sequence"/>
</dbReference>
<organism evidence="7 8">
    <name type="scientific">Ferrimonas gelatinilytica</name>
    <dbReference type="NCBI Taxonomy" id="1255257"/>
    <lineage>
        <taxon>Bacteria</taxon>
        <taxon>Pseudomonadati</taxon>
        <taxon>Pseudomonadota</taxon>
        <taxon>Gammaproteobacteria</taxon>
        <taxon>Alteromonadales</taxon>
        <taxon>Ferrimonadaceae</taxon>
        <taxon>Ferrimonas</taxon>
    </lineage>
</organism>
<dbReference type="NCBIfam" id="NF008930">
    <property type="entry name" value="PRK12287.1"/>
    <property type="match status" value="1"/>
</dbReference>
<comment type="similarity">
    <text evidence="2">Belongs to the autoinducer-2 exporter (AI-2E) (TC 2.A.86) family.</text>
</comment>
<keyword evidence="4 6" id="KW-1133">Transmembrane helix</keyword>
<evidence type="ECO:0000313" key="8">
    <source>
        <dbReference type="Proteomes" id="UP001501600"/>
    </source>
</evidence>
<dbReference type="EMBL" id="BAABLF010000006">
    <property type="protein sequence ID" value="GAA5188800.1"/>
    <property type="molecule type" value="Genomic_DNA"/>
</dbReference>
<evidence type="ECO:0000256" key="6">
    <source>
        <dbReference type="SAM" id="Phobius"/>
    </source>
</evidence>
<evidence type="ECO:0000256" key="2">
    <source>
        <dbReference type="ARBA" id="ARBA00009773"/>
    </source>
</evidence>
<comment type="caution">
    <text evidence="7">The sequence shown here is derived from an EMBL/GenBank/DDBJ whole genome shotgun (WGS) entry which is preliminary data.</text>
</comment>
<gene>
    <name evidence="7" type="ORF">GCM10025772_09590</name>
</gene>
<dbReference type="Pfam" id="PF01594">
    <property type="entry name" value="AI-2E_transport"/>
    <property type="match status" value="1"/>
</dbReference>
<keyword evidence="3 6" id="KW-0812">Transmembrane</keyword>
<keyword evidence="8" id="KW-1185">Reference proteome</keyword>
<feature type="transmembrane region" description="Helical" evidence="6">
    <location>
        <begin position="293"/>
        <end position="315"/>
    </location>
</feature>
<name>A0ABP9RYV6_9GAMM</name>
<evidence type="ECO:0000256" key="1">
    <source>
        <dbReference type="ARBA" id="ARBA00004141"/>
    </source>
</evidence>
<feature type="transmembrane region" description="Helical" evidence="6">
    <location>
        <begin position="35"/>
        <end position="53"/>
    </location>
</feature>
<feature type="transmembrane region" description="Helical" evidence="6">
    <location>
        <begin position="65"/>
        <end position="90"/>
    </location>
</feature>